<dbReference type="Proteomes" id="UP000255230">
    <property type="component" value="Unassembled WGS sequence"/>
</dbReference>
<keyword evidence="2" id="KW-0815">Transposition</keyword>
<keyword evidence="4" id="KW-0233">DNA recombination</keyword>
<sequence>MPRRSILSASEKQSLIALPDNQAEFIRCYSLSEADISIIKQRRGDANRLGFAIQLCYMRYPGIVLGPNESPDSDLLNFTSQQLGITQDSWNDYSFREKTRREHILELQQLFGFISYAHLNDEQYVNYLTTLAIDTDKGVILAEHLISYLRSQRILLPAINAIEQICAEAITQANKTIYSRLTDDLSQNHVEKLDALLQIRNGTNLTNLGWLRQSPLKPNSRHMLSHIDRLQYCLDINLPDGIERRIHQNRLLKIAREGGQMQAADLAKFESKRRYATLVALVSESKATIIDEIIDLHDRIIGKIFNKAKNKHQQVFSASGKSINEKVELYTRIGKALIQAKQQNIDPFDAIENIISWEAFTQSVDDAESLVQPNDFDFLPRINDSYQTIRRYAPAMLDILPLQATSSSNSLMQAIEVLRTMNKAESRKLPDNPPTKFIKKRWHKLIHTDNDIDVRYYELCVLSELKNALRSGDIWVQGSRQFKAFDDYLITKDEFQKIPQGELPVAINPYYLSYQNQRLTLLVEQLKTTNKLAKADNLPEASITSSGLKITPLDAVFPESAQILITQVASMLPHIKITELLLEVDEWIGFSDEFIHLKRESSIQDKHLLLTAILSDGINLGLKKMAESCPSTTHSKLSWLQAWYIRDETYTAALAVLTNAQLNQPFAQYWGDGTTSSSDGQRFKTGGRGQNMGHINPKYGSEPGRLIYTHVSDQYSPFHSKLVNVGIRESTYVLDGLLYHQSDLKVDEHYTDTAGFTDHVFALMHLLGFKFAPRIRDLGDTKLFIPKGDNPYQALKPMLGGTINIQLIKEHWSDILRLATSIKQGTVTASLILRKLGSYPRQNGLALALREVGRIERTLFILDWLQHKELRRRVQAGLNKGEARNALARAVFFNRLGEIRDRSFEQQRYRASGLNLLTAAIVLWNTVYIERAVNALREQGQEIDDDYLQYLSPLGWEHINLTGDYLWKSNVKVGNGKFRPLRRPDEV</sequence>
<dbReference type="Pfam" id="PF01526">
    <property type="entry name" value="DDE_Tnp_Tn3"/>
    <property type="match status" value="1"/>
</dbReference>
<evidence type="ECO:0000259" key="5">
    <source>
        <dbReference type="Pfam" id="PF01526"/>
    </source>
</evidence>
<accession>A0A0X8K8Q1</accession>
<dbReference type="InterPro" id="IPR002513">
    <property type="entry name" value="Tn3_Tnp_DDE_dom"/>
</dbReference>
<dbReference type="EMBL" id="UGPY01000002">
    <property type="protein sequence ID" value="STZ04816.1"/>
    <property type="molecule type" value="Genomic_DNA"/>
</dbReference>
<keyword evidence="3" id="KW-0238">DNA-binding</keyword>
<dbReference type="InterPro" id="IPR047653">
    <property type="entry name" value="Tn3-like_transpos"/>
</dbReference>
<dbReference type="KEGG" id="mos:AXE82_11700"/>
<reference evidence="7 9" key="1">
    <citation type="submission" date="2018-06" db="EMBL/GenBank/DDBJ databases">
        <authorList>
            <consortium name="Pathogen Informatics"/>
            <person name="Doyle S."/>
        </authorList>
    </citation>
    <scope>NUCLEOTIDE SEQUENCE [LARGE SCALE GENOMIC DNA]</scope>
    <source>
        <strain evidence="7 9">NCTC10465</strain>
    </source>
</reference>
<organism evidence="7 9">
    <name type="scientific">Faucicola osloensis</name>
    <name type="common">Moraxella osloensis</name>
    <dbReference type="NCBI Taxonomy" id="34062"/>
    <lineage>
        <taxon>Bacteria</taxon>
        <taxon>Pseudomonadati</taxon>
        <taxon>Pseudomonadota</taxon>
        <taxon>Gammaproteobacteria</taxon>
        <taxon>Moraxellales</taxon>
        <taxon>Moraxellaceae</taxon>
        <taxon>Faucicola</taxon>
    </lineage>
</organism>
<evidence type="ECO:0000259" key="6">
    <source>
        <dbReference type="Pfam" id="PF13700"/>
    </source>
</evidence>
<evidence type="ECO:0000256" key="3">
    <source>
        <dbReference type="ARBA" id="ARBA00023125"/>
    </source>
</evidence>
<dbReference type="GO" id="GO:0006313">
    <property type="term" value="P:DNA transposition"/>
    <property type="evidence" value="ECO:0007669"/>
    <property type="project" value="InterPro"/>
</dbReference>
<dbReference type="AlphaFoldDB" id="A0A0X8K8Q1"/>
<comment type="similarity">
    <text evidence="1">Belongs to the transposase 7 family.</text>
</comment>
<dbReference type="KEGG" id="mos:AXE82_10890"/>
<dbReference type="GO" id="GO:0004803">
    <property type="term" value="F:transposase activity"/>
    <property type="evidence" value="ECO:0007669"/>
    <property type="project" value="InterPro"/>
</dbReference>
<keyword evidence="9" id="KW-1185">Reference proteome</keyword>
<dbReference type="InterPro" id="IPR025296">
    <property type="entry name" value="DUF4158"/>
</dbReference>
<dbReference type="GeneID" id="35779539"/>
<protein>
    <submittedName>
        <fullName evidence="7">Transposase and inactivated derivatives, TnpA family</fullName>
    </submittedName>
</protein>
<dbReference type="EMBL" id="UGPY01000004">
    <property type="protein sequence ID" value="STZ04925.1"/>
    <property type="molecule type" value="Genomic_DNA"/>
</dbReference>
<dbReference type="NCBIfam" id="NF033527">
    <property type="entry name" value="transpos_Tn3"/>
    <property type="match status" value="1"/>
</dbReference>
<name>A0A0X8K8Q1_FAUOS</name>
<proteinExistence type="inferred from homology"/>
<evidence type="ECO:0000313" key="8">
    <source>
        <dbReference type="EMBL" id="STZ04925.1"/>
    </source>
</evidence>
<evidence type="ECO:0000256" key="1">
    <source>
        <dbReference type="ARBA" id="ARBA00009402"/>
    </source>
</evidence>
<evidence type="ECO:0000256" key="2">
    <source>
        <dbReference type="ARBA" id="ARBA00022578"/>
    </source>
</evidence>
<evidence type="ECO:0000313" key="7">
    <source>
        <dbReference type="EMBL" id="STZ04816.1"/>
    </source>
</evidence>
<evidence type="ECO:0000313" key="9">
    <source>
        <dbReference type="Proteomes" id="UP000255230"/>
    </source>
</evidence>
<dbReference type="GO" id="GO:0003677">
    <property type="term" value="F:DNA binding"/>
    <property type="evidence" value="ECO:0007669"/>
    <property type="project" value="UniProtKB-KW"/>
</dbReference>
<evidence type="ECO:0000256" key="4">
    <source>
        <dbReference type="ARBA" id="ARBA00023172"/>
    </source>
</evidence>
<feature type="domain" description="DUF4158" evidence="6">
    <location>
        <begin position="6"/>
        <end position="169"/>
    </location>
</feature>
<dbReference type="RefSeq" id="WP_036600749.1">
    <property type="nucleotide sequence ID" value="NZ_CBCRZU010000045.1"/>
</dbReference>
<dbReference type="Pfam" id="PF13700">
    <property type="entry name" value="DUF4158"/>
    <property type="match status" value="1"/>
</dbReference>
<gene>
    <name evidence="7" type="ORF">NCTC10465_02270</name>
    <name evidence="8" type="ORF">NCTC10465_02380</name>
</gene>
<feature type="domain" description="Tn3 transposase DDE" evidence="5">
    <location>
        <begin position="579"/>
        <end position="965"/>
    </location>
</feature>